<dbReference type="EMBL" id="JAGFNK010000386">
    <property type="protein sequence ID" value="KAI9451238.1"/>
    <property type="molecule type" value="Genomic_DNA"/>
</dbReference>
<keyword evidence="2" id="KW-1185">Reference proteome</keyword>
<comment type="caution">
    <text evidence="1">The sequence shown here is derived from an EMBL/GenBank/DDBJ whole genome shotgun (WGS) entry which is preliminary data.</text>
</comment>
<evidence type="ECO:0000313" key="1">
    <source>
        <dbReference type="EMBL" id="KAI9451238.1"/>
    </source>
</evidence>
<protein>
    <submittedName>
        <fullName evidence="1">Uncharacterized protein</fullName>
    </submittedName>
</protein>
<reference evidence="1" key="1">
    <citation type="submission" date="2021-03" db="EMBL/GenBank/DDBJ databases">
        <title>Evolutionary priming and transition to the ectomycorrhizal habit in an iconic lineage of mushroom-forming fungi: is preadaptation a requirement?</title>
        <authorList>
            <consortium name="DOE Joint Genome Institute"/>
            <person name="Looney B.P."/>
            <person name="Miyauchi S."/>
            <person name="Morin E."/>
            <person name="Drula E."/>
            <person name="Courty P.E."/>
            <person name="Chicoki N."/>
            <person name="Fauchery L."/>
            <person name="Kohler A."/>
            <person name="Kuo A."/>
            <person name="LaButti K."/>
            <person name="Pangilinan J."/>
            <person name="Lipzen A."/>
            <person name="Riley R."/>
            <person name="Andreopoulos W."/>
            <person name="He G."/>
            <person name="Johnson J."/>
            <person name="Barry K.W."/>
            <person name="Grigoriev I.V."/>
            <person name="Nagy L."/>
            <person name="Hibbett D."/>
            <person name="Henrissat B."/>
            <person name="Matheny P.B."/>
            <person name="Labbe J."/>
            <person name="Martin A.F."/>
        </authorList>
    </citation>
    <scope>NUCLEOTIDE SEQUENCE</scope>
    <source>
        <strain evidence="1">BPL698</strain>
    </source>
</reference>
<sequence length="175" mass="20076">MERVGGEAEQAEEWEKARRGVGIQDNVERWQHVGQPLSVWQCEGKVDVLLGVKADHKQGDIYDFLSYSVVVHVKQSDHYPMSQGCWEQATPDVTLSDQNSCMVDALHKAKLEYLCLQAAFQEVFDLKSKHEIKSHVHISMLNKTHKLMDEPISLEQTFWVFVIELEQLTSGMTDF</sequence>
<organism evidence="1 2">
    <name type="scientific">Russula earlei</name>
    <dbReference type="NCBI Taxonomy" id="71964"/>
    <lineage>
        <taxon>Eukaryota</taxon>
        <taxon>Fungi</taxon>
        <taxon>Dikarya</taxon>
        <taxon>Basidiomycota</taxon>
        <taxon>Agaricomycotina</taxon>
        <taxon>Agaricomycetes</taxon>
        <taxon>Russulales</taxon>
        <taxon>Russulaceae</taxon>
        <taxon>Russula</taxon>
    </lineage>
</organism>
<accession>A0ACC0TVY1</accession>
<name>A0ACC0TVY1_9AGAM</name>
<gene>
    <name evidence="1" type="ORF">F5148DRAFT_1333998</name>
</gene>
<evidence type="ECO:0000313" key="2">
    <source>
        <dbReference type="Proteomes" id="UP001207468"/>
    </source>
</evidence>
<proteinExistence type="predicted"/>
<dbReference type="Proteomes" id="UP001207468">
    <property type="component" value="Unassembled WGS sequence"/>
</dbReference>